<evidence type="ECO:0000256" key="1">
    <source>
        <dbReference type="SAM" id="Coils"/>
    </source>
</evidence>
<dbReference type="PANTHER" id="PTHR33476">
    <property type="entry name" value="EMB|CAB62613.1"/>
    <property type="match status" value="1"/>
</dbReference>
<organism evidence="3 4">
    <name type="scientific">Castilleja foliolosa</name>
    <dbReference type="NCBI Taxonomy" id="1961234"/>
    <lineage>
        <taxon>Eukaryota</taxon>
        <taxon>Viridiplantae</taxon>
        <taxon>Streptophyta</taxon>
        <taxon>Embryophyta</taxon>
        <taxon>Tracheophyta</taxon>
        <taxon>Spermatophyta</taxon>
        <taxon>Magnoliopsida</taxon>
        <taxon>eudicotyledons</taxon>
        <taxon>Gunneridae</taxon>
        <taxon>Pentapetalae</taxon>
        <taxon>asterids</taxon>
        <taxon>lamiids</taxon>
        <taxon>Lamiales</taxon>
        <taxon>Orobanchaceae</taxon>
        <taxon>Pedicularideae</taxon>
        <taxon>Castillejinae</taxon>
        <taxon>Castilleja</taxon>
    </lineage>
</organism>
<accession>A0ABD3DDS5</accession>
<evidence type="ECO:0000313" key="3">
    <source>
        <dbReference type="EMBL" id="KAL3640491.1"/>
    </source>
</evidence>
<evidence type="ECO:0000256" key="2">
    <source>
        <dbReference type="SAM" id="MobiDB-lite"/>
    </source>
</evidence>
<name>A0ABD3DDS5_9LAMI</name>
<dbReference type="Proteomes" id="UP001632038">
    <property type="component" value="Unassembled WGS sequence"/>
</dbReference>
<evidence type="ECO:0000313" key="4">
    <source>
        <dbReference type="Proteomes" id="UP001632038"/>
    </source>
</evidence>
<feature type="region of interest" description="Disordered" evidence="2">
    <location>
        <begin position="463"/>
        <end position="489"/>
    </location>
</feature>
<proteinExistence type="predicted"/>
<keyword evidence="1" id="KW-0175">Coiled coil</keyword>
<gene>
    <name evidence="3" type="ORF">CASFOL_015459</name>
</gene>
<protein>
    <submittedName>
        <fullName evidence="3">Uncharacterized protein</fullName>
    </submittedName>
</protein>
<feature type="compositionally biased region" description="Basic and acidic residues" evidence="2">
    <location>
        <begin position="463"/>
        <end position="484"/>
    </location>
</feature>
<dbReference type="AlphaFoldDB" id="A0ABD3DDS5"/>
<dbReference type="InterPro" id="IPR040348">
    <property type="entry name" value="POLAR-like"/>
</dbReference>
<feature type="compositionally biased region" description="Low complexity" evidence="2">
    <location>
        <begin position="376"/>
        <end position="385"/>
    </location>
</feature>
<keyword evidence="4" id="KW-1185">Reference proteome</keyword>
<feature type="region of interest" description="Disordered" evidence="2">
    <location>
        <begin position="367"/>
        <end position="394"/>
    </location>
</feature>
<comment type="caution">
    <text evidence="3">The sequence shown here is derived from an EMBL/GenBank/DDBJ whole genome shotgun (WGS) entry which is preliminary data.</text>
</comment>
<feature type="coiled-coil region" evidence="1">
    <location>
        <begin position="306"/>
        <end position="333"/>
    </location>
</feature>
<dbReference type="EMBL" id="JAVIJP010000017">
    <property type="protein sequence ID" value="KAL3640491.1"/>
    <property type="molecule type" value="Genomic_DNA"/>
</dbReference>
<sequence length="527" mass="59132">MDVWVIAAAAGAGYVAQRFKKLTSCNRSDSSSQNLEIASKSLEEEICRQSEMASTSGSQGENLVMLDSFGNWDTFSDPNPLPSVMDADVTIDLVEIGVSCGFRRNRSSLRSRRVYSRLIKPQTSLESCLMAQLYKERAEMQEYTYSVESPLRSIARPFVVTDGNRVISRASHELCGKQTATGNCKLRKEGHFRTKDEAKTGNTGKMPNGYQSNAQGDGAQLFYFGLVMGLSYSSLRHKLEIEKLTKSLKQSEDLVQDLHEELEMKDASTVKELAVEDYDPYFNDDDTQALSPEVKVDTSPRHCNDEESMRKIEAELEAELDRLESNFNSSRLDWKLSDVAELDQDFISDVVKGDLRADLFGAKSGTYQSYADRDGSGSSTATSTAPSNHYPVSPKELSLRLHQVIQSRLEERIKELEMELEQTQTKIKPAHESPIALVDQPVVINISGEALTAYNEVYDELTKLSDSDEEDESKRDDDVDNSRDESDDEMEKLLIKQIVEKARQGSPAVLKVQRALLSSDENYNNWH</sequence>
<feature type="coiled-coil region" evidence="1">
    <location>
        <begin position="399"/>
        <end position="426"/>
    </location>
</feature>
<reference evidence="4" key="1">
    <citation type="journal article" date="2024" name="IScience">
        <title>Strigolactones Initiate the Formation of Haustorium-like Structures in Castilleja.</title>
        <authorList>
            <person name="Buerger M."/>
            <person name="Peterson D."/>
            <person name="Chory J."/>
        </authorList>
    </citation>
    <scope>NUCLEOTIDE SEQUENCE [LARGE SCALE GENOMIC DNA]</scope>
</reference>
<dbReference type="PANTHER" id="PTHR33476:SF7">
    <property type="entry name" value="EMB|CAB62613.1"/>
    <property type="match status" value="1"/>
</dbReference>